<dbReference type="Proteomes" id="UP000230407">
    <property type="component" value="Unassembled WGS sequence"/>
</dbReference>
<dbReference type="Gene3D" id="3.40.50.720">
    <property type="entry name" value="NAD(P)-binding Rossmann-like Domain"/>
    <property type="match status" value="1"/>
</dbReference>
<comment type="similarity">
    <text evidence="1 3">Belongs to the short-chain dehydrogenases/reductases (SDR) family.</text>
</comment>
<dbReference type="GO" id="GO:0016491">
    <property type="term" value="F:oxidoreductase activity"/>
    <property type="evidence" value="ECO:0007669"/>
    <property type="project" value="UniProtKB-KW"/>
</dbReference>
<keyword evidence="2" id="KW-0560">Oxidoreductase</keyword>
<dbReference type="PANTHER" id="PTHR42879:SF2">
    <property type="entry name" value="3-OXOACYL-[ACYL-CARRIER-PROTEIN] REDUCTASE FABG"/>
    <property type="match status" value="1"/>
</dbReference>
<comment type="caution">
    <text evidence="5">The sequence shown here is derived from an EMBL/GenBank/DDBJ whole genome shotgun (WGS) entry which is preliminary data.</text>
</comment>
<organism evidence="5 6">
    <name type="scientific">Streptomyces carminius</name>
    <dbReference type="NCBI Taxonomy" id="2665496"/>
    <lineage>
        <taxon>Bacteria</taxon>
        <taxon>Bacillati</taxon>
        <taxon>Actinomycetota</taxon>
        <taxon>Actinomycetes</taxon>
        <taxon>Kitasatosporales</taxon>
        <taxon>Streptomycetaceae</taxon>
        <taxon>Streptomyces</taxon>
    </lineage>
</organism>
<dbReference type="RefSeq" id="WP_100203098.1">
    <property type="nucleotide sequence ID" value="NZ_PGGW01000060.1"/>
</dbReference>
<evidence type="ECO:0000256" key="2">
    <source>
        <dbReference type="ARBA" id="ARBA00023002"/>
    </source>
</evidence>
<accession>A0A2M8LVC4</accession>
<dbReference type="SUPFAM" id="SSF51735">
    <property type="entry name" value="NAD(P)-binding Rossmann-fold domains"/>
    <property type="match status" value="1"/>
</dbReference>
<keyword evidence="6" id="KW-1185">Reference proteome</keyword>
<proteinExistence type="inferred from homology"/>
<gene>
    <name evidence="5" type="ORF">CUT44_19045</name>
</gene>
<protein>
    <submittedName>
        <fullName evidence="5">Short-chain dehydrogenase</fullName>
    </submittedName>
</protein>
<name>A0A2M8LVC4_9ACTN</name>
<dbReference type="EMBL" id="PGGW01000060">
    <property type="protein sequence ID" value="PJE95913.1"/>
    <property type="molecule type" value="Genomic_DNA"/>
</dbReference>
<dbReference type="CDD" id="cd05233">
    <property type="entry name" value="SDR_c"/>
    <property type="match status" value="1"/>
</dbReference>
<evidence type="ECO:0000259" key="4">
    <source>
        <dbReference type="SMART" id="SM00822"/>
    </source>
</evidence>
<dbReference type="PANTHER" id="PTHR42879">
    <property type="entry name" value="3-OXOACYL-(ACYL-CARRIER-PROTEIN) REDUCTASE"/>
    <property type="match status" value="1"/>
</dbReference>
<evidence type="ECO:0000313" key="5">
    <source>
        <dbReference type="EMBL" id="PJE95913.1"/>
    </source>
</evidence>
<dbReference type="SMART" id="SM00822">
    <property type="entry name" value="PKS_KR"/>
    <property type="match status" value="1"/>
</dbReference>
<reference evidence="5 6" key="1">
    <citation type="submission" date="2017-11" db="EMBL/GenBank/DDBJ databases">
        <title>Streptomyces carmine sp. nov., a novel actinomycete isolated from Sophora alopecuroides in Xinjiang, China.</title>
        <authorList>
            <person name="Wang Y."/>
            <person name="Luo X."/>
            <person name="Wan C."/>
            <person name="Zhang L."/>
        </authorList>
    </citation>
    <scope>NUCLEOTIDE SEQUENCE [LARGE SCALE GENOMIC DNA]</scope>
    <source>
        <strain evidence="5 6">TRM SA0054</strain>
    </source>
</reference>
<dbReference type="Pfam" id="PF00106">
    <property type="entry name" value="adh_short"/>
    <property type="match status" value="1"/>
</dbReference>
<dbReference type="InterPro" id="IPR050259">
    <property type="entry name" value="SDR"/>
</dbReference>
<dbReference type="InterPro" id="IPR002347">
    <property type="entry name" value="SDR_fam"/>
</dbReference>
<dbReference type="FunFam" id="3.40.50.720:FF:000084">
    <property type="entry name" value="Short-chain dehydrogenase reductase"/>
    <property type="match status" value="1"/>
</dbReference>
<dbReference type="PRINTS" id="PR00081">
    <property type="entry name" value="GDHRDH"/>
</dbReference>
<dbReference type="AlphaFoldDB" id="A0A2M8LVC4"/>
<dbReference type="PRINTS" id="PR00080">
    <property type="entry name" value="SDRFAMILY"/>
</dbReference>
<evidence type="ECO:0000256" key="1">
    <source>
        <dbReference type="ARBA" id="ARBA00006484"/>
    </source>
</evidence>
<dbReference type="InterPro" id="IPR036291">
    <property type="entry name" value="NAD(P)-bd_dom_sf"/>
</dbReference>
<sequence length="266" mass="27061">MDLRLEGRRALVTGASSGLGAEIARVLAAEGASVVVHGRDGARTAAVAASIAGGGGDAAVALGDLATQDGADAVRDAVAASGPPVDILVNNAGSYDTTLTWETTPPGTWAESYNVNVIGAVRMIRRFVPGMRERGWGRVIQIGSVVGAQPPAGYPHYCAASAARNNLAVSLAHELRGSGVTSNAVAAGGFRTPPVTTLLVETGRQLGWGETLEEIEPRAVAASGSNDVGRLGHPRECADLVAFLASPRAAYITGAVLPVDGGQRLH</sequence>
<evidence type="ECO:0000313" key="6">
    <source>
        <dbReference type="Proteomes" id="UP000230407"/>
    </source>
</evidence>
<evidence type="ECO:0000256" key="3">
    <source>
        <dbReference type="RuleBase" id="RU000363"/>
    </source>
</evidence>
<feature type="domain" description="Ketoreductase" evidence="4">
    <location>
        <begin position="8"/>
        <end position="211"/>
    </location>
</feature>
<dbReference type="InterPro" id="IPR057326">
    <property type="entry name" value="KR_dom"/>
</dbReference>